<accession>A0A9J6A7C3</accession>
<name>A0A9J6A7C3_SOLCO</name>
<dbReference type="Proteomes" id="UP000824120">
    <property type="component" value="Chromosome 2"/>
</dbReference>
<keyword evidence="1" id="KW-0812">Transmembrane</keyword>
<comment type="caution">
    <text evidence="2">The sequence shown here is derived from an EMBL/GenBank/DDBJ whole genome shotgun (WGS) entry which is preliminary data.</text>
</comment>
<organism evidence="2 3">
    <name type="scientific">Solanum commersonii</name>
    <name type="common">Commerson's wild potato</name>
    <name type="synonym">Commerson's nightshade</name>
    <dbReference type="NCBI Taxonomy" id="4109"/>
    <lineage>
        <taxon>Eukaryota</taxon>
        <taxon>Viridiplantae</taxon>
        <taxon>Streptophyta</taxon>
        <taxon>Embryophyta</taxon>
        <taxon>Tracheophyta</taxon>
        <taxon>Spermatophyta</taxon>
        <taxon>Magnoliopsida</taxon>
        <taxon>eudicotyledons</taxon>
        <taxon>Gunneridae</taxon>
        <taxon>Pentapetalae</taxon>
        <taxon>asterids</taxon>
        <taxon>lamiids</taxon>
        <taxon>Solanales</taxon>
        <taxon>Solanaceae</taxon>
        <taxon>Solanoideae</taxon>
        <taxon>Solaneae</taxon>
        <taxon>Solanum</taxon>
    </lineage>
</organism>
<protein>
    <submittedName>
        <fullName evidence="2">Uncharacterized protein</fullName>
    </submittedName>
</protein>
<sequence>MVIIMKQRHQYNCDDSVNHESLRSIINHLSMMNYTLFGSGALLVLLLIILIHVLIVNKVRLIHSMVDEAKSLGDNPSYEALYMFRKMV</sequence>
<evidence type="ECO:0000313" key="2">
    <source>
        <dbReference type="EMBL" id="KAG5620132.1"/>
    </source>
</evidence>
<keyword evidence="1" id="KW-0472">Membrane</keyword>
<keyword evidence="1" id="KW-1133">Transmembrane helix</keyword>
<feature type="transmembrane region" description="Helical" evidence="1">
    <location>
        <begin position="34"/>
        <end position="55"/>
    </location>
</feature>
<gene>
    <name evidence="2" type="ORF">H5410_005350</name>
</gene>
<dbReference type="EMBL" id="JACXVP010000002">
    <property type="protein sequence ID" value="KAG5620132.1"/>
    <property type="molecule type" value="Genomic_DNA"/>
</dbReference>
<evidence type="ECO:0000313" key="3">
    <source>
        <dbReference type="Proteomes" id="UP000824120"/>
    </source>
</evidence>
<reference evidence="2 3" key="1">
    <citation type="submission" date="2020-09" db="EMBL/GenBank/DDBJ databases">
        <title>De no assembly of potato wild relative species, Solanum commersonii.</title>
        <authorList>
            <person name="Cho K."/>
        </authorList>
    </citation>
    <scope>NUCLEOTIDE SEQUENCE [LARGE SCALE GENOMIC DNA]</scope>
    <source>
        <strain evidence="2">LZ3.2</strain>
        <tissue evidence="2">Leaf</tissue>
    </source>
</reference>
<dbReference type="AlphaFoldDB" id="A0A9J6A7C3"/>
<proteinExistence type="predicted"/>
<keyword evidence="3" id="KW-1185">Reference proteome</keyword>
<evidence type="ECO:0000256" key="1">
    <source>
        <dbReference type="SAM" id="Phobius"/>
    </source>
</evidence>